<organism evidence="1 2">
    <name type="scientific">Candidatus Phytoplasma pruni</name>
    <dbReference type="NCBI Taxonomy" id="479893"/>
    <lineage>
        <taxon>Bacteria</taxon>
        <taxon>Bacillati</taxon>
        <taxon>Mycoplasmatota</taxon>
        <taxon>Mollicutes</taxon>
        <taxon>Acholeplasmatales</taxon>
        <taxon>Acholeplasmataceae</taxon>
        <taxon>Candidatus Phytoplasma</taxon>
        <taxon>16SrIII (X-disease group)</taxon>
    </lineage>
</organism>
<dbReference type="Proteomes" id="UP000568109">
    <property type="component" value="Unassembled WGS sequence"/>
</dbReference>
<accession>A0A851HBY8</accession>
<evidence type="ECO:0000313" key="1">
    <source>
        <dbReference type="EMBL" id="NWN45508.1"/>
    </source>
</evidence>
<dbReference type="RefSeq" id="WP_178733910.1">
    <property type="nucleotide sequence ID" value="NZ_JABUOH010000006.1"/>
</dbReference>
<name>A0A851HBY8_9MOLU</name>
<sequence>LTMNNKEKQKKLVALEEFQNSFLYYNYDSTVEEQEMSNYTIMEALESMIAIYKHDGFTEHFDEADVNDLPNVLMKKTDHVADLLADVYDAIESIRYELERQTNNLSENNE</sequence>
<gene>
    <name evidence="1" type="ORF">HR065_00210</name>
</gene>
<comment type="caution">
    <text evidence="1">The sequence shown here is derived from an EMBL/GenBank/DDBJ whole genome shotgun (WGS) entry which is preliminary data.</text>
</comment>
<reference evidence="1 2" key="1">
    <citation type="submission" date="2020-06" db="EMBL/GenBank/DDBJ databases">
        <title>Draft genome sequence of Candidatus Phytoplasma pruni (X-disease group, subgroup 16SrIII-B) strain ChTDIII from Argentina.</title>
        <authorList>
            <person name="Fernandez F.D."/>
            <person name="Zuebert C."/>
            <person name="Huettel B."/>
            <person name="Kube M."/>
            <person name="Conci L.R."/>
        </authorList>
    </citation>
    <scope>NUCLEOTIDE SEQUENCE [LARGE SCALE GENOMIC DNA]</scope>
    <source>
        <strain evidence="1 2">ChTDIII</strain>
    </source>
</reference>
<keyword evidence="2" id="KW-1185">Reference proteome</keyword>
<protein>
    <submittedName>
        <fullName evidence="1">Uncharacterized protein</fullName>
    </submittedName>
</protein>
<evidence type="ECO:0000313" key="2">
    <source>
        <dbReference type="Proteomes" id="UP000568109"/>
    </source>
</evidence>
<dbReference type="EMBL" id="JABUOH010000006">
    <property type="protein sequence ID" value="NWN45508.1"/>
    <property type="molecule type" value="Genomic_DNA"/>
</dbReference>
<proteinExistence type="predicted"/>
<dbReference type="AlphaFoldDB" id="A0A851HBY8"/>
<feature type="non-terminal residue" evidence="1">
    <location>
        <position position="1"/>
    </location>
</feature>